<evidence type="ECO:0000256" key="1">
    <source>
        <dbReference type="ARBA" id="ARBA00005594"/>
    </source>
</evidence>
<dbReference type="SUPFAM" id="SSF50677">
    <property type="entry name" value="ValRS/IleRS/LeuRS editing domain"/>
    <property type="match status" value="1"/>
</dbReference>
<dbReference type="Pfam" id="PF08264">
    <property type="entry name" value="Anticodon_1"/>
    <property type="match status" value="1"/>
</dbReference>
<dbReference type="CDD" id="cd00812">
    <property type="entry name" value="LeuRS_core"/>
    <property type="match status" value="1"/>
</dbReference>
<dbReference type="Pfam" id="PF13603">
    <property type="entry name" value="tRNA-synt_1_2"/>
    <property type="match status" value="1"/>
</dbReference>
<keyword evidence="6 9" id="KW-0648">Protein biosynthesis</keyword>
<dbReference type="PANTHER" id="PTHR43740:SF2">
    <property type="entry name" value="LEUCINE--TRNA LIGASE, MITOCHONDRIAL"/>
    <property type="match status" value="1"/>
</dbReference>
<feature type="domain" description="Aminoacyl-tRNA synthetase class Ia" evidence="10">
    <location>
        <begin position="741"/>
        <end position="777"/>
    </location>
</feature>
<dbReference type="FunFam" id="1.10.730.10:FF:000011">
    <property type="entry name" value="Leucine--tRNA ligase chloroplastic/mitochondrial"/>
    <property type="match status" value="1"/>
</dbReference>
<keyword evidence="7 9" id="KW-0030">Aminoacyl-tRNA synthetase</keyword>
<dbReference type="EC" id="6.1.1.4" evidence="2"/>
<dbReference type="HAMAP" id="MF_00049_B">
    <property type="entry name" value="Leu_tRNA_synth_B"/>
    <property type="match status" value="1"/>
</dbReference>
<organism evidence="14">
    <name type="scientific">Chloropicon roscoffensis</name>
    <dbReference type="NCBI Taxonomy" id="1461544"/>
    <lineage>
        <taxon>Eukaryota</taxon>
        <taxon>Viridiplantae</taxon>
        <taxon>Chlorophyta</taxon>
        <taxon>Chloropicophyceae</taxon>
        <taxon>Chloropicales</taxon>
        <taxon>Chloropicaceae</taxon>
        <taxon>Chloropicon</taxon>
    </lineage>
</organism>
<comment type="similarity">
    <text evidence="1 9">Belongs to the class-I aminoacyl-tRNA synthetase family.</text>
</comment>
<name>A0A7S3C7X0_9CHLO</name>
<evidence type="ECO:0000313" key="14">
    <source>
        <dbReference type="EMBL" id="CAE0188571.1"/>
    </source>
</evidence>
<keyword evidence="4 9" id="KW-0547">Nucleotide-binding</keyword>
<keyword evidence="3 9" id="KW-0436">Ligase</keyword>
<dbReference type="Pfam" id="PF09334">
    <property type="entry name" value="tRNA-synt_1g"/>
    <property type="match status" value="1"/>
</dbReference>
<dbReference type="SUPFAM" id="SSF52374">
    <property type="entry name" value="Nucleotidylyl transferase"/>
    <property type="match status" value="1"/>
</dbReference>
<dbReference type="EMBL" id="HBHZ01002105">
    <property type="protein sequence ID" value="CAE0188571.1"/>
    <property type="molecule type" value="Transcribed_RNA"/>
</dbReference>
<evidence type="ECO:0000256" key="4">
    <source>
        <dbReference type="ARBA" id="ARBA00022741"/>
    </source>
</evidence>
<evidence type="ECO:0000256" key="2">
    <source>
        <dbReference type="ARBA" id="ARBA00013164"/>
    </source>
</evidence>
<dbReference type="InterPro" id="IPR015413">
    <property type="entry name" value="Methionyl/Leucyl_tRNA_Synth"/>
</dbReference>
<evidence type="ECO:0000256" key="6">
    <source>
        <dbReference type="ARBA" id="ARBA00022917"/>
    </source>
</evidence>
<dbReference type="GO" id="GO:0004823">
    <property type="term" value="F:leucine-tRNA ligase activity"/>
    <property type="evidence" value="ECO:0007669"/>
    <property type="project" value="UniProtKB-EC"/>
</dbReference>
<dbReference type="InterPro" id="IPR002300">
    <property type="entry name" value="aa-tRNA-synth_Ia"/>
</dbReference>
<evidence type="ECO:0000256" key="5">
    <source>
        <dbReference type="ARBA" id="ARBA00022840"/>
    </source>
</evidence>
<dbReference type="InterPro" id="IPR014729">
    <property type="entry name" value="Rossmann-like_a/b/a_fold"/>
</dbReference>
<keyword evidence="5 9" id="KW-0067">ATP-binding</keyword>
<dbReference type="Pfam" id="PF00133">
    <property type="entry name" value="tRNA-synt_1"/>
    <property type="match status" value="1"/>
</dbReference>
<evidence type="ECO:0000256" key="7">
    <source>
        <dbReference type="ARBA" id="ARBA00023146"/>
    </source>
</evidence>
<dbReference type="GO" id="GO:0002161">
    <property type="term" value="F:aminoacyl-tRNA deacylase activity"/>
    <property type="evidence" value="ECO:0007669"/>
    <property type="project" value="InterPro"/>
</dbReference>
<gene>
    <name evidence="14" type="ORF">CROS1456_LOCUS1640</name>
</gene>
<dbReference type="InterPro" id="IPR025709">
    <property type="entry name" value="Leu_tRNA-synth_edit"/>
</dbReference>
<dbReference type="PRINTS" id="PR00985">
    <property type="entry name" value="TRNASYNTHLEU"/>
</dbReference>
<reference evidence="14" key="1">
    <citation type="submission" date="2021-01" db="EMBL/GenBank/DDBJ databases">
        <authorList>
            <person name="Corre E."/>
            <person name="Pelletier E."/>
            <person name="Niang G."/>
            <person name="Scheremetjew M."/>
            <person name="Finn R."/>
            <person name="Kale V."/>
            <person name="Holt S."/>
            <person name="Cochrane G."/>
            <person name="Meng A."/>
            <person name="Brown T."/>
            <person name="Cohen L."/>
        </authorList>
    </citation>
    <scope>NUCLEOTIDE SEQUENCE</scope>
    <source>
        <strain evidence="14">RCC1871</strain>
    </source>
</reference>
<dbReference type="Gene3D" id="3.40.50.620">
    <property type="entry name" value="HUPs"/>
    <property type="match status" value="2"/>
</dbReference>
<dbReference type="AlphaFoldDB" id="A0A7S3C7X0"/>
<dbReference type="InterPro" id="IPR013155">
    <property type="entry name" value="M/V/L/I-tRNA-synth_anticd-bd"/>
</dbReference>
<dbReference type="GO" id="GO:0005829">
    <property type="term" value="C:cytosol"/>
    <property type="evidence" value="ECO:0007669"/>
    <property type="project" value="TreeGrafter"/>
</dbReference>
<dbReference type="GO" id="GO:0006429">
    <property type="term" value="P:leucyl-tRNA aminoacylation"/>
    <property type="evidence" value="ECO:0007669"/>
    <property type="project" value="InterPro"/>
</dbReference>
<sequence>MAMVPVGGMTQANMAAVGGVKKNLKNFTSSLRRAKNRPNAHTKAAQPVFVAQSSCTAGLAWTLSSRIGIVSPAASVGKLRAISTTTPESETPSSSSRVLYPFSEIEKKWQQHWEENSTFAVSEDAHMSGKEKFYVLDMFPYPSGSGLHVGHPEGYTATDITARYKRMLGQQVMHPMGWDAFGLPAEQYAINTGTHPRDTTAANVGRFREQLKSLGFSFDWSREVSTTDPDYYKWTQWIFLKLFEKGLAYQAEVPVNWCPALGTVLANEEVIDGLSERGSHPVVRVPMKQWMLRITHYAERLLEDLEDLDWSDSIKEMQRNWIGKSEGAAIEFRVESDALGGGDGGHGAALEVFTTRPDTLFGATYCCLAPENALVAEITTSAQKEQVEAYVKEASKKSDLERTELQKTKSGVFTGAYAINPVSGRRIPVWVADYVLGSYGTGAVMAVPAHDQRDFEFALENNLPVEWVVQPSGGDFDGEGAFTGEGVAKNSAAAEGGLVLDGLPTSEAKEAVVGWLESQGRGRRQINYKLRDWLFARQRYWGEPFPIVYDRENPDVPIPLSPEDLPLTLPDVESYEPTGTGESPLAVVKDWVEFSKDGKDYVRETNTMPQWAGSCWYYLRFLDPKNQEALIDPEKEKYWMPVDLYVGGAEHAVLHLLYARFWHKVLYDVGVVTTKEPFGKLVSQGMILGEVEYTAYKDPETGRHVSIEGQKDLSSLEAVAIDASDVTKKGKGYVMKDDESVMVQARAHKMSKSRGNVINPDEIVAAYGADSLRLYEMFMGPLTDTKVWSTRSVEGVYRFLGRVYRFLEHGCCDDPPTKEQLRCISACVKKVTCDTEEMRFNTAISAMMEFMNEASKWDNRPRDACEPLILMLSAYAPHLAEELWQRCGHTGSLAHEAWPEHDESVLVSDTYTMPVQVNGKMRGKCEVATGATQEEAVEQALALENVEKQVSGKEIFKVIFVPNKILNLIVK</sequence>
<proteinExistence type="inferred from homology"/>
<feature type="domain" description="Methionyl/Leucyl tRNA synthetase" evidence="12">
    <location>
        <begin position="138"/>
        <end position="270"/>
    </location>
</feature>
<dbReference type="SUPFAM" id="SSF47323">
    <property type="entry name" value="Anticodon-binding domain of a subclass of class I aminoacyl-tRNA synthetases"/>
    <property type="match status" value="1"/>
</dbReference>
<dbReference type="NCBIfam" id="TIGR00396">
    <property type="entry name" value="leuS_bact"/>
    <property type="match status" value="1"/>
</dbReference>
<dbReference type="InterPro" id="IPR009008">
    <property type="entry name" value="Val/Leu/Ile-tRNA-synth_edit"/>
</dbReference>
<evidence type="ECO:0000259" key="13">
    <source>
        <dbReference type="Pfam" id="PF13603"/>
    </source>
</evidence>
<dbReference type="InterPro" id="IPR002302">
    <property type="entry name" value="Leu-tRNA-ligase"/>
</dbReference>
<evidence type="ECO:0000259" key="12">
    <source>
        <dbReference type="Pfam" id="PF09334"/>
    </source>
</evidence>
<evidence type="ECO:0000259" key="11">
    <source>
        <dbReference type="Pfam" id="PF08264"/>
    </source>
</evidence>
<dbReference type="GO" id="GO:0005524">
    <property type="term" value="F:ATP binding"/>
    <property type="evidence" value="ECO:0007669"/>
    <property type="project" value="UniProtKB-KW"/>
</dbReference>
<accession>A0A7S3C7X0</accession>
<dbReference type="Gene3D" id="1.10.730.10">
    <property type="entry name" value="Isoleucyl-tRNA Synthetase, Domain 1"/>
    <property type="match status" value="1"/>
</dbReference>
<evidence type="ECO:0000256" key="3">
    <source>
        <dbReference type="ARBA" id="ARBA00022598"/>
    </source>
</evidence>
<evidence type="ECO:0000256" key="8">
    <source>
        <dbReference type="ARBA" id="ARBA00047469"/>
    </source>
</evidence>
<evidence type="ECO:0000256" key="9">
    <source>
        <dbReference type="RuleBase" id="RU363039"/>
    </source>
</evidence>
<dbReference type="CDD" id="cd07958">
    <property type="entry name" value="Anticodon_Ia_Leu_BEm"/>
    <property type="match status" value="1"/>
</dbReference>
<protein>
    <recommendedName>
        <fullName evidence="2">leucine--tRNA ligase</fullName>
        <ecNumber evidence="2">6.1.1.4</ecNumber>
    </recommendedName>
</protein>
<dbReference type="FunFam" id="3.40.50.620:FF:000077">
    <property type="entry name" value="Leucine--tRNA ligase"/>
    <property type="match status" value="1"/>
</dbReference>
<dbReference type="PANTHER" id="PTHR43740">
    <property type="entry name" value="LEUCYL-TRNA SYNTHETASE"/>
    <property type="match status" value="1"/>
</dbReference>
<feature type="domain" description="Leucyl-tRNA synthetase editing" evidence="13">
    <location>
        <begin position="319"/>
        <end position="516"/>
    </location>
</feature>
<feature type="domain" description="Methionyl/Valyl/Leucyl/Isoleucyl-tRNA synthetase anticodon-binding" evidence="11">
    <location>
        <begin position="821"/>
        <end position="932"/>
    </location>
</feature>
<evidence type="ECO:0000259" key="10">
    <source>
        <dbReference type="Pfam" id="PF00133"/>
    </source>
</evidence>
<dbReference type="GO" id="GO:0005739">
    <property type="term" value="C:mitochondrion"/>
    <property type="evidence" value="ECO:0007669"/>
    <property type="project" value="UniProtKB-ARBA"/>
</dbReference>
<dbReference type="InterPro" id="IPR009080">
    <property type="entry name" value="tRNAsynth_Ia_anticodon-bd"/>
</dbReference>
<comment type="catalytic activity">
    <reaction evidence="8">
        <text>tRNA(Leu) + L-leucine + ATP = L-leucyl-tRNA(Leu) + AMP + diphosphate</text>
        <dbReference type="Rhea" id="RHEA:11688"/>
        <dbReference type="Rhea" id="RHEA-COMP:9613"/>
        <dbReference type="Rhea" id="RHEA-COMP:9622"/>
        <dbReference type="ChEBI" id="CHEBI:30616"/>
        <dbReference type="ChEBI" id="CHEBI:33019"/>
        <dbReference type="ChEBI" id="CHEBI:57427"/>
        <dbReference type="ChEBI" id="CHEBI:78442"/>
        <dbReference type="ChEBI" id="CHEBI:78494"/>
        <dbReference type="ChEBI" id="CHEBI:456215"/>
        <dbReference type="EC" id="6.1.1.4"/>
    </reaction>
</comment>
<dbReference type="FunFam" id="3.40.50.620:FF:000056">
    <property type="entry name" value="Leucine--tRNA ligase"/>
    <property type="match status" value="1"/>
</dbReference>